<reference evidence="3 4" key="1">
    <citation type="submission" date="2017-12" db="EMBL/GenBank/DDBJ databases">
        <title>Genome Sequence of a Multidrug-Resistant Candida haemulonii Isolate from a Patient with Chronic Leg Ulcers in Israel.</title>
        <authorList>
            <person name="Chow N.A."/>
            <person name="Gade L."/>
            <person name="Batra D."/>
            <person name="Rowe L.A."/>
            <person name="Ben-Ami R."/>
            <person name="Loparev V.N."/>
            <person name="Litvintseva A.P."/>
        </authorList>
    </citation>
    <scope>NUCLEOTIDE SEQUENCE [LARGE SCALE GENOMIC DNA]</scope>
    <source>
        <strain evidence="3 4">B11899</strain>
    </source>
</reference>
<evidence type="ECO:0000256" key="2">
    <source>
        <dbReference type="SAM" id="SignalP"/>
    </source>
</evidence>
<feature type="region of interest" description="Disordered" evidence="1">
    <location>
        <begin position="422"/>
        <end position="449"/>
    </location>
</feature>
<feature type="signal peptide" evidence="2">
    <location>
        <begin position="1"/>
        <end position="19"/>
    </location>
</feature>
<protein>
    <submittedName>
        <fullName evidence="3">Uncharacterized protein</fullName>
    </submittedName>
</protein>
<dbReference type="AlphaFoldDB" id="A0A2V1AQN5"/>
<sequence>MKFAFVSTLLCIFSAVTLASPIATPVGDEFDLSFLEETIEARLDPHEYEALSHFIQKRDNGFENTFESLLNIVNDSGIIWAVMDQIAYYPNRIEFIANTTAGLIGGTELSDIGDLLSGLNLDLLDVNVSAIVKAVGDSGVVQSLLDGILLDEDYRPHLVNLVSRVLRSSKNLFLWLVEDVFGNDKNKRDESSGLETFVSNMLSTILSSTLVANVAEDFLTALNNTQFLTYNVKYFLANEGYQNMTAQLFIDVMNTGAVSLNGTSLNITSLTESLLSKPEVISGAVGFLLSGNLNLGGLGKYTDAIGEIVKGVEKEGTFAELNEYVFSESHTVSKPLLYTGQVVVPRTASFTLGGIGGFNNASKTTSGSSKTSGSTRASSSPTITSASNTGNSSDFTYNTSDDLNESESAAEVESILSLLNASPASETNSASSSSRSSARSSGSSAGSSVVSEATDSLSRWFETYSAGGDGDVTTTSSRSRARSSSSSRSRSVVTVTVDESTQTSSNGGFGGLFVGLFQTSSAGDFQRREVSQDSGASVKSVPMFLVYLQVLVFGGVLML</sequence>
<accession>A0A2V1AQN5</accession>
<dbReference type="GeneID" id="37007154"/>
<gene>
    <name evidence="3" type="ORF">CXQ85_001823</name>
</gene>
<name>A0A2V1AQN5_9ASCO</name>
<organism evidence="3 4">
    <name type="scientific">Candidozyma haemuli</name>
    <dbReference type="NCBI Taxonomy" id="45357"/>
    <lineage>
        <taxon>Eukaryota</taxon>
        <taxon>Fungi</taxon>
        <taxon>Dikarya</taxon>
        <taxon>Ascomycota</taxon>
        <taxon>Saccharomycotina</taxon>
        <taxon>Pichiomycetes</taxon>
        <taxon>Metschnikowiaceae</taxon>
        <taxon>Candidozyma</taxon>
    </lineage>
</organism>
<evidence type="ECO:0000313" key="3">
    <source>
        <dbReference type="EMBL" id="PVH20044.1"/>
    </source>
</evidence>
<dbReference type="VEuPathDB" id="FungiDB:CXQ85_001823"/>
<evidence type="ECO:0000256" key="1">
    <source>
        <dbReference type="SAM" id="MobiDB-lite"/>
    </source>
</evidence>
<dbReference type="OrthoDB" id="4022151at2759"/>
<dbReference type="EMBL" id="PKFO01000003">
    <property type="protein sequence ID" value="PVH20044.1"/>
    <property type="molecule type" value="Genomic_DNA"/>
</dbReference>
<feature type="compositionally biased region" description="Low complexity" evidence="1">
    <location>
        <begin position="361"/>
        <end position="380"/>
    </location>
</feature>
<evidence type="ECO:0000313" key="4">
    <source>
        <dbReference type="Proteomes" id="UP000244309"/>
    </source>
</evidence>
<feature type="compositionally biased region" description="Polar residues" evidence="1">
    <location>
        <begin position="381"/>
        <end position="401"/>
    </location>
</feature>
<feature type="chain" id="PRO_5015908160" evidence="2">
    <location>
        <begin position="20"/>
        <end position="559"/>
    </location>
</feature>
<feature type="region of interest" description="Disordered" evidence="1">
    <location>
        <begin position="361"/>
        <end position="409"/>
    </location>
</feature>
<feature type="region of interest" description="Disordered" evidence="1">
    <location>
        <begin position="468"/>
        <end position="503"/>
    </location>
</feature>
<dbReference type="Proteomes" id="UP000244309">
    <property type="component" value="Unassembled WGS sequence"/>
</dbReference>
<keyword evidence="2" id="KW-0732">Signal</keyword>
<dbReference type="RefSeq" id="XP_025340984.1">
    <property type="nucleotide sequence ID" value="XM_025485519.1"/>
</dbReference>
<proteinExistence type="predicted"/>
<feature type="compositionally biased region" description="Low complexity" evidence="1">
    <location>
        <begin position="472"/>
        <end position="503"/>
    </location>
</feature>
<comment type="caution">
    <text evidence="3">The sequence shown here is derived from an EMBL/GenBank/DDBJ whole genome shotgun (WGS) entry which is preliminary data.</text>
</comment>
<keyword evidence="4" id="KW-1185">Reference proteome</keyword>